<feature type="compositionally biased region" description="Basic and acidic residues" evidence="1">
    <location>
        <begin position="42"/>
        <end position="67"/>
    </location>
</feature>
<proteinExistence type="predicted"/>
<dbReference type="OrthoDB" id="5194739at2"/>
<accession>U1MQC4</accession>
<evidence type="ECO:0000313" key="3">
    <source>
        <dbReference type="Proteomes" id="UP000016462"/>
    </source>
</evidence>
<feature type="compositionally biased region" description="Basic and acidic residues" evidence="1">
    <location>
        <begin position="80"/>
        <end position="89"/>
    </location>
</feature>
<evidence type="ECO:0000313" key="2">
    <source>
        <dbReference type="EMBL" id="ERG64141.1"/>
    </source>
</evidence>
<protein>
    <submittedName>
        <fullName evidence="2">Uncharacterized protein</fullName>
    </submittedName>
</protein>
<organism evidence="2 3">
    <name type="scientific">Agrococcus pavilionensis RW1</name>
    <dbReference type="NCBI Taxonomy" id="1330458"/>
    <lineage>
        <taxon>Bacteria</taxon>
        <taxon>Bacillati</taxon>
        <taxon>Actinomycetota</taxon>
        <taxon>Actinomycetes</taxon>
        <taxon>Micrococcales</taxon>
        <taxon>Microbacteriaceae</taxon>
        <taxon>Agrococcus</taxon>
    </lineage>
</organism>
<reference evidence="2 3" key="1">
    <citation type="journal article" date="2013" name="Genome Announc.">
        <title>First draft genome sequence from a member of the genus agrococcus, isolated from modern microbialites.</title>
        <authorList>
            <person name="White R.A.III."/>
            <person name="Grassa C.J."/>
            <person name="Suttle C.A."/>
        </authorList>
    </citation>
    <scope>NUCLEOTIDE SEQUENCE [LARGE SCALE GENOMIC DNA]</scope>
    <source>
        <strain evidence="2 3">RW1</strain>
    </source>
</reference>
<sequence>MSMLRKLGRDVIEALEKAGKEFADSMGDRSRLQAKRLREIVEETRRRDEILASRQRRPDRPRRHDAPDPATPSADGLDVPEVHRGRPAEFGDGDSVDYRNNFADDPDNADAAASSVIHHAVEQQVRRRYPGIDITPGQMHSSENLRGIPRDVNGPLHLSGIRRMWNQFYNHYDRIGRAPTSQELLDYATLIDDAFGDLFDPPIR</sequence>
<gene>
    <name evidence="2" type="ORF">L332_06690</name>
</gene>
<name>U1MQC4_9MICO</name>
<evidence type="ECO:0000256" key="1">
    <source>
        <dbReference type="SAM" id="MobiDB-lite"/>
    </source>
</evidence>
<dbReference type="Proteomes" id="UP000016462">
    <property type="component" value="Unassembled WGS sequence"/>
</dbReference>
<dbReference type="AlphaFoldDB" id="U1MQC4"/>
<feature type="region of interest" description="Disordered" evidence="1">
    <location>
        <begin position="42"/>
        <end position="109"/>
    </location>
</feature>
<comment type="caution">
    <text evidence="2">The sequence shown here is derived from an EMBL/GenBank/DDBJ whole genome shotgun (WGS) entry which is preliminary data.</text>
</comment>
<dbReference type="RefSeq" id="WP_021010564.1">
    <property type="nucleotide sequence ID" value="NZ_ASHR01000025.1"/>
</dbReference>
<dbReference type="EMBL" id="ASHR01000025">
    <property type="protein sequence ID" value="ERG64141.1"/>
    <property type="molecule type" value="Genomic_DNA"/>
</dbReference>
<keyword evidence="3" id="KW-1185">Reference proteome</keyword>